<dbReference type="PANTHER" id="PTHR39466">
    <property type="entry name" value="RGS DOMAIN-CONTAINING PROTEIN"/>
    <property type="match status" value="1"/>
</dbReference>
<dbReference type="OMA" id="HDHTHEL"/>
<dbReference type="Gene3D" id="1.10.167.10">
    <property type="entry name" value="Regulator of G-protein Signalling 4, domain 2"/>
    <property type="match status" value="1"/>
</dbReference>
<protein>
    <recommendedName>
        <fullName evidence="5">RGS domain-containing protein</fullName>
    </recommendedName>
</protein>
<dbReference type="RefSeq" id="XP_014569041.1">
    <property type="nucleotide sequence ID" value="XM_014713555.1"/>
</dbReference>
<dbReference type="SUPFAM" id="SSF48097">
    <property type="entry name" value="Regulator of G-protein signaling, RGS"/>
    <property type="match status" value="1"/>
</dbReference>
<dbReference type="Proteomes" id="UP000009131">
    <property type="component" value="Unassembled WGS sequence"/>
</dbReference>
<dbReference type="EMBL" id="BABT02000150">
    <property type="protein sequence ID" value="GAA98015.1"/>
    <property type="molecule type" value="Genomic_DNA"/>
</dbReference>
<feature type="transmembrane region" description="Helical" evidence="2">
    <location>
        <begin position="568"/>
        <end position="589"/>
    </location>
</feature>
<feature type="compositionally biased region" description="Low complexity" evidence="1">
    <location>
        <begin position="161"/>
        <end position="174"/>
    </location>
</feature>
<dbReference type="STRING" id="764103.G7E5A5"/>
<keyword evidence="2" id="KW-0812">Transmembrane</keyword>
<evidence type="ECO:0000256" key="1">
    <source>
        <dbReference type="SAM" id="MobiDB-lite"/>
    </source>
</evidence>
<evidence type="ECO:0000313" key="4">
    <source>
        <dbReference type="Proteomes" id="UP000009131"/>
    </source>
</evidence>
<sequence>MLAVSLNAIARPTGPTRPISAPYTFADLRSLPARLLGSDETHDTYNHMNESDLEKANQSNGSEKPTLQRKVVQIRSLTWQPLTEVKLIDVLDNKHTPPFTLKEFEDRLVFVERSPENLYFWLWLRQYSKDHAAYKASKKGGTQRPAQPRARPSSGITEQQSARSSYTRRGSRTSLAPIVPTNQPVIATTGLSPGLAASFNKALLTFFEPTSRLELNLPAHVKQALLTDTVHSSEPTVFDEAKACIETALQESLNAFLSSSLGNSDEKRSYFAIALGLLLVLFGWIPIILSLRCHWHRSLRLTGVPLFFVGTVTLVAGLRQTCIVIYLFGNMRQLRSWELQRPRSENDAARPWYRFGLRHQQPAQLATSLPNPSSTNARIVHSPASTMVPSLLPTLTSDKTSSSKIEQFGAQTELDLDVQRLVQQPPLSTPTLVAMDHSNHLDAPLFVEPASEPMSVMRSTSTMRPLSNKSGIDSPADAPLASARPPDLHFFDYMTPPDDACTPRSPTSPSSGYFWQRRLLPSDKASPTTRSRTTGSPPASVYGKSAPVFAPLTPVTSPFVITAQRRTILMGMLYGLFVSIVFEAIALPLPI</sequence>
<reference evidence="3 4" key="1">
    <citation type="journal article" date="2011" name="J. Gen. Appl. Microbiol.">
        <title>Draft genome sequencing of the enigmatic basidiomycete Mixia osmundae.</title>
        <authorList>
            <person name="Nishida H."/>
            <person name="Nagatsuka Y."/>
            <person name="Sugiyama J."/>
        </authorList>
    </citation>
    <scope>NUCLEOTIDE SEQUENCE [LARGE SCALE GENOMIC DNA]</scope>
    <source>
        <strain evidence="4">CBS 9802 / IAM 14324 / JCM 22182 / KY 12970</strain>
    </source>
</reference>
<dbReference type="eggNOG" id="ENOG502S60R">
    <property type="taxonomic scope" value="Eukaryota"/>
</dbReference>
<proteinExistence type="predicted"/>
<feature type="transmembrane region" description="Helical" evidence="2">
    <location>
        <begin position="270"/>
        <end position="291"/>
    </location>
</feature>
<gene>
    <name evidence="3" type="primary">Mo04695</name>
    <name evidence="3" type="ORF">E5Q_04695</name>
</gene>
<evidence type="ECO:0000256" key="2">
    <source>
        <dbReference type="SAM" id="Phobius"/>
    </source>
</evidence>
<reference evidence="3 4" key="2">
    <citation type="journal article" date="2012" name="Open Biol.">
        <title>Characteristics of nucleosomes and linker DNA regions on the genome of the basidiomycete Mixia osmundae revealed by mono- and dinucleosome mapping.</title>
        <authorList>
            <person name="Nishida H."/>
            <person name="Kondo S."/>
            <person name="Matsumoto T."/>
            <person name="Suzuki Y."/>
            <person name="Yoshikawa H."/>
            <person name="Taylor T.D."/>
            <person name="Sugiyama J."/>
        </authorList>
    </citation>
    <scope>NUCLEOTIDE SEQUENCE [LARGE SCALE GENOMIC DNA]</scope>
    <source>
        <strain evidence="4">CBS 9802 / IAM 14324 / JCM 22182 / KY 12970</strain>
    </source>
</reference>
<keyword evidence="2" id="KW-1133">Transmembrane helix</keyword>
<dbReference type="PANTHER" id="PTHR39466:SF1">
    <property type="entry name" value="RGS DOMAIN-CONTAINING PROTEIN"/>
    <property type="match status" value="1"/>
</dbReference>
<dbReference type="AlphaFoldDB" id="G7E5A5"/>
<dbReference type="InterPro" id="IPR044926">
    <property type="entry name" value="RGS_subdomain_2"/>
</dbReference>
<evidence type="ECO:0008006" key="5">
    <source>
        <dbReference type="Google" id="ProtNLM"/>
    </source>
</evidence>
<organism evidence="3 4">
    <name type="scientific">Mixia osmundae (strain CBS 9802 / IAM 14324 / JCM 22182 / KY 12970)</name>
    <dbReference type="NCBI Taxonomy" id="764103"/>
    <lineage>
        <taxon>Eukaryota</taxon>
        <taxon>Fungi</taxon>
        <taxon>Dikarya</taxon>
        <taxon>Basidiomycota</taxon>
        <taxon>Pucciniomycotina</taxon>
        <taxon>Mixiomycetes</taxon>
        <taxon>Mixiales</taxon>
        <taxon>Mixiaceae</taxon>
        <taxon>Mixia</taxon>
    </lineage>
</organism>
<evidence type="ECO:0000313" key="3">
    <source>
        <dbReference type="EMBL" id="GAA98015.1"/>
    </source>
</evidence>
<name>G7E5A5_MIXOS</name>
<keyword evidence="4" id="KW-1185">Reference proteome</keyword>
<dbReference type="OrthoDB" id="3232309at2759"/>
<dbReference type="InParanoid" id="G7E5A5"/>
<dbReference type="InterPro" id="IPR036305">
    <property type="entry name" value="RGS_sf"/>
</dbReference>
<feature type="transmembrane region" description="Helical" evidence="2">
    <location>
        <begin position="303"/>
        <end position="328"/>
    </location>
</feature>
<accession>G7E5A5</accession>
<keyword evidence="2" id="KW-0472">Membrane</keyword>
<feature type="region of interest" description="Disordered" evidence="1">
    <location>
        <begin position="135"/>
        <end position="178"/>
    </location>
</feature>
<comment type="caution">
    <text evidence="3">The sequence shown here is derived from an EMBL/GenBank/DDBJ whole genome shotgun (WGS) entry which is preliminary data.</text>
</comment>
<dbReference type="HOGENOM" id="CLU_008678_1_0_1"/>